<dbReference type="EMBL" id="CP159925">
    <property type="protein sequence ID" value="XCO73945.1"/>
    <property type="molecule type" value="Genomic_DNA"/>
</dbReference>
<gene>
    <name evidence="2" type="ORF">ABU614_16335</name>
</gene>
<evidence type="ECO:0008006" key="3">
    <source>
        <dbReference type="Google" id="ProtNLM"/>
    </source>
</evidence>
<keyword evidence="1" id="KW-0732">Signal</keyword>
<protein>
    <recommendedName>
        <fullName evidence="3">DUF4440 domain-containing protein</fullName>
    </recommendedName>
</protein>
<feature type="chain" id="PRO_5043840568" description="DUF4440 domain-containing protein" evidence="1">
    <location>
        <begin position="20"/>
        <end position="189"/>
    </location>
</feature>
<reference evidence="2" key="1">
    <citation type="submission" date="2024-06" db="EMBL/GenBank/DDBJ databases">
        <authorList>
            <person name="Li S."/>
        </authorList>
    </citation>
    <scope>NUCLEOTIDE SEQUENCE</scope>
    <source>
        <strain evidence="2">SR10</strain>
    </source>
</reference>
<evidence type="ECO:0000313" key="2">
    <source>
        <dbReference type="EMBL" id="XCO73945.1"/>
    </source>
</evidence>
<proteinExistence type="predicted"/>
<accession>A0AAU8MP37</accession>
<dbReference type="AlphaFoldDB" id="A0AAU8MP37"/>
<feature type="signal peptide" evidence="1">
    <location>
        <begin position="1"/>
        <end position="19"/>
    </location>
</feature>
<dbReference type="RefSeq" id="WP_363796823.1">
    <property type="nucleotide sequence ID" value="NZ_CP159925.1"/>
</dbReference>
<sequence length="189" mass="20288">MRKLLAIALLALCLAFASAQPAAPVTGATPEAVAQAYVEALRSKGMTALPEYIHPDELQRFKDMLAPMFAQAEEPAKQNIARMMFGPKATAESIQALSRAEFMRGFMTLAETQMKAMNVTLGDSRILGAVKEGEIVHRVTRNSAGAGELRLTQLEVVSLKPYQGSWRVLLSGKLEGMAQALKAQAGKGG</sequence>
<evidence type="ECO:0000256" key="1">
    <source>
        <dbReference type="SAM" id="SignalP"/>
    </source>
</evidence>
<organism evidence="2">
    <name type="scientific">Lysobacter firmicutimachus</name>
    <dbReference type="NCBI Taxonomy" id="1792846"/>
    <lineage>
        <taxon>Bacteria</taxon>
        <taxon>Pseudomonadati</taxon>
        <taxon>Pseudomonadota</taxon>
        <taxon>Gammaproteobacteria</taxon>
        <taxon>Lysobacterales</taxon>
        <taxon>Lysobacteraceae</taxon>
        <taxon>Lysobacter</taxon>
    </lineage>
</organism>
<name>A0AAU8MP37_9GAMM</name>